<dbReference type="AlphaFoldDB" id="A0A6B2KYT1"/>
<dbReference type="EMBL" id="GIBP01000945">
    <property type="protein sequence ID" value="NDV29914.1"/>
    <property type="molecule type" value="Transcribed_RNA"/>
</dbReference>
<protein>
    <recommendedName>
        <fullName evidence="2">Glycoside hydrolase family 38 N-terminal domain-containing protein</fullName>
    </recommendedName>
</protein>
<accession>A0A6B2KYT1</accession>
<reference evidence="1" key="1">
    <citation type="journal article" date="2020" name="J. Eukaryot. Microbiol.">
        <title>De novo Sequencing, Assembly and Annotation of the Transcriptome for the Free-Living Testate Amoeba Arcella intermedia.</title>
        <authorList>
            <person name="Ribeiro G.M."/>
            <person name="Porfirio-Sousa A.L."/>
            <person name="Maurer-Alcala X.X."/>
            <person name="Katz L.A."/>
            <person name="Lahr D.J.G."/>
        </authorList>
    </citation>
    <scope>NUCLEOTIDE SEQUENCE</scope>
</reference>
<sequence length="676" mass="78033">MDVGFTNLVKNVCEDYFYRIYPLMFQTARTLEYMDAPHPVVFTTHPWMLLEYLDGTARCTDVPRTADQIRQMEEAIRKGTVTWHAKPFTMLAEVADEGLFEEGIKLSRVLDERYNKSTKITAAHKDVPGISRSALPALARQGVKAIHIGVNAACLPPALPSVFRWRYNGDELLTLLYGGRTSYGYGGNITLAASPVALVYNFTLDNSAPQTVEAILEHWEYLSVVYPNAEIHVGTLDDYVNAFMADAAYPNLPVYEGEMGNTWLYGTGADPMRVSMFREIRRTMIQYEKEKGPVGSLDTILRRLMNIPEHNWGLSLTYLSDAQYREYWSNIQFQQHRHEDNYQLLEAGWREKRSFLQTIPSYLLNSEHTQHQELGLLLHNKLQQMIPIKADLSSYHKIHWSPQEIYNTKYFSFQIDSTGAINYLLQTQPSKYLWADRLHLLAKFMYQTFSYMDYHNFNSVYNNRCLKFVCGDFAKPNMNITYNIRKDWDPLLGGVYAKKYEDREEYLLTLSVDPDAVSLFGGPAQLYLYFNFPFSGPQIEIKLQWFEKTATRLPEAMWMKFTPLVVDTKFWQMDVMGHPVSPYEVAVNGSRHLHSIWEGVSYEDPLNNITLKIQSKDANLVAPGDTDHLLDFDGESQPQVEGGMHFNIFNNLWGTAFNQWYDQDAQFSFLLSFQSP</sequence>
<dbReference type="InterPro" id="IPR032482">
    <property type="entry name" value="DUF5054"/>
</dbReference>
<evidence type="ECO:0008006" key="2">
    <source>
        <dbReference type="Google" id="ProtNLM"/>
    </source>
</evidence>
<organism evidence="1">
    <name type="scientific">Arcella intermedia</name>
    <dbReference type="NCBI Taxonomy" id="1963864"/>
    <lineage>
        <taxon>Eukaryota</taxon>
        <taxon>Amoebozoa</taxon>
        <taxon>Tubulinea</taxon>
        <taxon>Elardia</taxon>
        <taxon>Arcellinida</taxon>
        <taxon>Sphaerothecina</taxon>
        <taxon>Arcellidae</taxon>
        <taxon>Arcella</taxon>
    </lineage>
</organism>
<dbReference type="Pfam" id="PF16477">
    <property type="entry name" value="DUF5054"/>
    <property type="match status" value="1"/>
</dbReference>
<proteinExistence type="predicted"/>
<name>A0A6B2KYT1_9EUKA</name>
<evidence type="ECO:0000313" key="1">
    <source>
        <dbReference type="EMBL" id="NDV29914.1"/>
    </source>
</evidence>